<feature type="compositionally biased region" description="Polar residues" evidence="1">
    <location>
        <begin position="233"/>
        <end position="249"/>
    </location>
</feature>
<evidence type="ECO:0000256" key="1">
    <source>
        <dbReference type="SAM" id="MobiDB-lite"/>
    </source>
</evidence>
<feature type="compositionally biased region" description="Polar residues" evidence="1">
    <location>
        <begin position="59"/>
        <end position="68"/>
    </location>
</feature>
<feature type="compositionally biased region" description="Polar residues" evidence="1">
    <location>
        <begin position="411"/>
        <end position="432"/>
    </location>
</feature>
<organism evidence="2 3">
    <name type="scientific">Chaetomidium leptoderma</name>
    <dbReference type="NCBI Taxonomy" id="669021"/>
    <lineage>
        <taxon>Eukaryota</taxon>
        <taxon>Fungi</taxon>
        <taxon>Dikarya</taxon>
        <taxon>Ascomycota</taxon>
        <taxon>Pezizomycotina</taxon>
        <taxon>Sordariomycetes</taxon>
        <taxon>Sordariomycetidae</taxon>
        <taxon>Sordariales</taxon>
        <taxon>Chaetomiaceae</taxon>
        <taxon>Chaetomidium</taxon>
    </lineage>
</organism>
<accession>A0AAN6VG86</accession>
<dbReference type="Proteomes" id="UP001302745">
    <property type="component" value="Unassembled WGS sequence"/>
</dbReference>
<proteinExistence type="predicted"/>
<protein>
    <submittedName>
        <fullName evidence="2">Uncharacterized protein</fullName>
    </submittedName>
</protein>
<dbReference type="EMBL" id="MU857054">
    <property type="protein sequence ID" value="KAK4150719.1"/>
    <property type="molecule type" value="Genomic_DNA"/>
</dbReference>
<feature type="compositionally biased region" description="Basic and acidic residues" evidence="1">
    <location>
        <begin position="353"/>
        <end position="364"/>
    </location>
</feature>
<sequence>MHVHTSQLLSSSRASKALGKCSQGTRGAHPSVRAPSPQQCDIHTSRLETQLSPVRLQHNRTQPKSQSVADLRKAFEQKSEPNGPAVSSVSLPNTPKRVSRQGVKRLANSGDSRKELYLHRDSRRSGQTPDAHDLAAAYTPVRPPRQQSDRQRGLQASGASTIRQARGRALRASLIDELSQTIRCRAGESPKRGDISHQTAASTPGPGSTDTRPLLLSRTLSIKAHTIAPNPRSGLQNTSPTKSTKQDANGRSVGRSNVDESEKATLVPSASPYLQHWRTRKDMGASKSSPSLPIIVSTTIATSTRSAVRRTSSSVSLVARRSMAFDSRQKLTQVSSKEGFQGAFRGTNTSDASRSEVSETRESPVRHRIRLFENIGYSTRGRQTSQSKFFERNAAPLGGSIKHPSGKRLSMWQQRRVSQTSTRPGRESSFSFRATLRKISKSHESAKGRLSSDVTAEPRPRASPSTELLNKTAGIAPRPFFSTRTSPAPAHAHDITNPWSTSLRKQHSQSGLNNQSWGRRAAAAAFDIGRRFKARKASSSSRLSVSLSVDSGHDEGGGDDTTTTTTTTTTTRNGGVAARGQGRTESGAIDRLELATGAMTTEYGEH</sequence>
<keyword evidence="3" id="KW-1185">Reference proteome</keyword>
<evidence type="ECO:0000313" key="3">
    <source>
        <dbReference type="Proteomes" id="UP001302745"/>
    </source>
</evidence>
<feature type="region of interest" description="Disordered" evidence="1">
    <location>
        <begin position="76"/>
        <end position="165"/>
    </location>
</feature>
<feature type="compositionally biased region" description="Low complexity" evidence="1">
    <location>
        <begin position="537"/>
        <end position="549"/>
    </location>
</feature>
<feature type="region of interest" description="Disordered" evidence="1">
    <location>
        <begin position="50"/>
        <end position="69"/>
    </location>
</feature>
<comment type="caution">
    <text evidence="2">The sequence shown here is derived from an EMBL/GenBank/DDBJ whole genome shotgun (WGS) entry which is preliminary data.</text>
</comment>
<feature type="compositionally biased region" description="Polar residues" evidence="1">
    <location>
        <begin position="196"/>
        <end position="211"/>
    </location>
</feature>
<name>A0AAN6VG86_9PEZI</name>
<feature type="region of interest" description="Disordered" evidence="1">
    <location>
        <begin position="537"/>
        <end position="606"/>
    </location>
</feature>
<gene>
    <name evidence="2" type="ORF">C8A00DRAFT_17797</name>
</gene>
<reference evidence="2" key="2">
    <citation type="submission" date="2023-05" db="EMBL/GenBank/DDBJ databases">
        <authorList>
            <consortium name="Lawrence Berkeley National Laboratory"/>
            <person name="Steindorff A."/>
            <person name="Hensen N."/>
            <person name="Bonometti L."/>
            <person name="Westerberg I."/>
            <person name="Brannstrom I.O."/>
            <person name="Guillou S."/>
            <person name="Cros-Aarteil S."/>
            <person name="Calhoun S."/>
            <person name="Haridas S."/>
            <person name="Kuo A."/>
            <person name="Mondo S."/>
            <person name="Pangilinan J."/>
            <person name="Riley R."/>
            <person name="Labutti K."/>
            <person name="Andreopoulos B."/>
            <person name="Lipzen A."/>
            <person name="Chen C."/>
            <person name="Yanf M."/>
            <person name="Daum C."/>
            <person name="Ng V."/>
            <person name="Clum A."/>
            <person name="Ohm R."/>
            <person name="Martin F."/>
            <person name="Silar P."/>
            <person name="Natvig D."/>
            <person name="Lalanne C."/>
            <person name="Gautier V."/>
            <person name="Ament-Velasquez S.L."/>
            <person name="Kruys A."/>
            <person name="Hutchinson M.I."/>
            <person name="Powell A.J."/>
            <person name="Barry K."/>
            <person name="Miller A.N."/>
            <person name="Grigoriev I.V."/>
            <person name="Debuchy R."/>
            <person name="Gladieux P."/>
            <person name="Thoren M.H."/>
            <person name="Johannesson H."/>
        </authorList>
    </citation>
    <scope>NUCLEOTIDE SEQUENCE</scope>
    <source>
        <strain evidence="2">CBS 538.74</strain>
    </source>
</reference>
<dbReference type="AlphaFoldDB" id="A0AAN6VG86"/>
<feature type="compositionally biased region" description="Polar residues" evidence="1">
    <location>
        <begin position="1"/>
        <end position="14"/>
    </location>
</feature>
<feature type="region of interest" description="Disordered" evidence="1">
    <location>
        <begin position="341"/>
        <end position="364"/>
    </location>
</feature>
<evidence type="ECO:0000313" key="2">
    <source>
        <dbReference type="EMBL" id="KAK4150719.1"/>
    </source>
</evidence>
<feature type="compositionally biased region" description="Low complexity" evidence="1">
    <location>
        <begin position="561"/>
        <end position="571"/>
    </location>
</feature>
<feature type="region of interest" description="Disordered" evidence="1">
    <location>
        <begin position="187"/>
        <end position="273"/>
    </location>
</feature>
<feature type="compositionally biased region" description="Basic and acidic residues" evidence="1">
    <location>
        <begin position="111"/>
        <end position="124"/>
    </location>
</feature>
<feature type="region of interest" description="Disordered" evidence="1">
    <location>
        <begin position="1"/>
        <end position="42"/>
    </location>
</feature>
<feature type="region of interest" description="Disordered" evidence="1">
    <location>
        <begin position="392"/>
        <end position="465"/>
    </location>
</feature>
<reference evidence="2" key="1">
    <citation type="journal article" date="2023" name="Mol. Phylogenet. Evol.">
        <title>Genome-scale phylogeny and comparative genomics of the fungal order Sordariales.</title>
        <authorList>
            <person name="Hensen N."/>
            <person name="Bonometti L."/>
            <person name="Westerberg I."/>
            <person name="Brannstrom I.O."/>
            <person name="Guillou S."/>
            <person name="Cros-Aarteil S."/>
            <person name="Calhoun S."/>
            <person name="Haridas S."/>
            <person name="Kuo A."/>
            <person name="Mondo S."/>
            <person name="Pangilinan J."/>
            <person name="Riley R."/>
            <person name="LaButti K."/>
            <person name="Andreopoulos B."/>
            <person name="Lipzen A."/>
            <person name="Chen C."/>
            <person name="Yan M."/>
            <person name="Daum C."/>
            <person name="Ng V."/>
            <person name="Clum A."/>
            <person name="Steindorff A."/>
            <person name="Ohm R.A."/>
            <person name="Martin F."/>
            <person name="Silar P."/>
            <person name="Natvig D.O."/>
            <person name="Lalanne C."/>
            <person name="Gautier V."/>
            <person name="Ament-Velasquez S.L."/>
            <person name="Kruys A."/>
            <person name="Hutchinson M.I."/>
            <person name="Powell A.J."/>
            <person name="Barry K."/>
            <person name="Miller A.N."/>
            <person name="Grigoriev I.V."/>
            <person name="Debuchy R."/>
            <person name="Gladieux P."/>
            <person name="Hiltunen Thoren M."/>
            <person name="Johannesson H."/>
        </authorList>
    </citation>
    <scope>NUCLEOTIDE SEQUENCE</scope>
    <source>
        <strain evidence="2">CBS 538.74</strain>
    </source>
</reference>